<evidence type="ECO:0000313" key="7">
    <source>
        <dbReference type="Proteomes" id="UP000053791"/>
    </source>
</evidence>
<dbReference type="SUPFAM" id="SSF53850">
    <property type="entry name" value="Periplasmic binding protein-like II"/>
    <property type="match status" value="1"/>
</dbReference>
<dbReference type="AlphaFoldDB" id="A0A101CZD4"/>
<dbReference type="OrthoDB" id="7506954at2"/>
<evidence type="ECO:0000256" key="4">
    <source>
        <dbReference type="ARBA" id="ARBA00023163"/>
    </source>
</evidence>
<dbReference type="InterPro" id="IPR005119">
    <property type="entry name" value="LysR_subst-bd"/>
</dbReference>
<comment type="similarity">
    <text evidence="1">Belongs to the LysR transcriptional regulatory family.</text>
</comment>
<dbReference type="PRINTS" id="PR00039">
    <property type="entry name" value="HTHLYSR"/>
</dbReference>
<dbReference type="EMBL" id="LQBQ01000001">
    <property type="protein sequence ID" value="KUJ86179.1"/>
    <property type="molecule type" value="Genomic_DNA"/>
</dbReference>
<comment type="caution">
    <text evidence="6">The sequence shown here is derived from an EMBL/GenBank/DDBJ whole genome shotgun (WGS) entry which is preliminary data.</text>
</comment>
<evidence type="ECO:0000256" key="2">
    <source>
        <dbReference type="ARBA" id="ARBA00023015"/>
    </source>
</evidence>
<evidence type="ECO:0000259" key="5">
    <source>
        <dbReference type="PROSITE" id="PS50931"/>
    </source>
</evidence>
<keyword evidence="7" id="KW-1185">Reference proteome</keyword>
<dbReference type="PANTHER" id="PTHR30126:SF98">
    <property type="entry name" value="HTH-TYPE TRANSCRIPTIONAL ACTIVATOR BAUR"/>
    <property type="match status" value="1"/>
</dbReference>
<dbReference type="STRING" id="1685379.AVO45_04265"/>
<dbReference type="PANTHER" id="PTHR30126">
    <property type="entry name" value="HTH-TYPE TRANSCRIPTIONAL REGULATOR"/>
    <property type="match status" value="1"/>
</dbReference>
<protein>
    <recommendedName>
        <fullName evidence="5">HTH lysR-type domain-containing protein</fullName>
    </recommendedName>
</protein>
<dbReference type="InterPro" id="IPR036388">
    <property type="entry name" value="WH-like_DNA-bd_sf"/>
</dbReference>
<dbReference type="RefSeq" id="WP_068344631.1">
    <property type="nucleotide sequence ID" value="NZ_LQBQ01000001.1"/>
</dbReference>
<dbReference type="Proteomes" id="UP000053791">
    <property type="component" value="Unassembled WGS sequence"/>
</dbReference>
<dbReference type="GO" id="GO:0000976">
    <property type="term" value="F:transcription cis-regulatory region binding"/>
    <property type="evidence" value="ECO:0007669"/>
    <property type="project" value="TreeGrafter"/>
</dbReference>
<keyword evidence="4" id="KW-0804">Transcription</keyword>
<organism evidence="6 7">
    <name type="scientific">Ruegeria marisrubri</name>
    <dbReference type="NCBI Taxonomy" id="1685379"/>
    <lineage>
        <taxon>Bacteria</taxon>
        <taxon>Pseudomonadati</taxon>
        <taxon>Pseudomonadota</taxon>
        <taxon>Alphaproteobacteria</taxon>
        <taxon>Rhodobacterales</taxon>
        <taxon>Roseobacteraceae</taxon>
        <taxon>Ruegeria</taxon>
    </lineage>
</organism>
<evidence type="ECO:0000313" key="6">
    <source>
        <dbReference type="EMBL" id="KUJ86179.1"/>
    </source>
</evidence>
<evidence type="ECO:0000256" key="3">
    <source>
        <dbReference type="ARBA" id="ARBA00023125"/>
    </source>
</evidence>
<accession>A0A101CZD4</accession>
<reference evidence="6 7" key="1">
    <citation type="submission" date="2015-12" db="EMBL/GenBank/DDBJ databases">
        <authorList>
            <person name="Shamseldin A."/>
            <person name="Moawad H."/>
            <person name="Abd El-Rahim W.M."/>
            <person name="Sadowsky M.J."/>
        </authorList>
    </citation>
    <scope>NUCLEOTIDE SEQUENCE [LARGE SCALE GENOMIC DNA]</scope>
    <source>
        <strain evidence="6 7">ZGT118</strain>
    </source>
</reference>
<dbReference type="Pfam" id="PF03466">
    <property type="entry name" value="LysR_substrate"/>
    <property type="match status" value="1"/>
</dbReference>
<gene>
    <name evidence="6" type="ORF">AVO45_04265</name>
</gene>
<proteinExistence type="inferred from homology"/>
<dbReference type="SUPFAM" id="SSF46785">
    <property type="entry name" value="Winged helix' DNA-binding domain"/>
    <property type="match status" value="1"/>
</dbReference>
<dbReference type="InterPro" id="IPR036390">
    <property type="entry name" value="WH_DNA-bd_sf"/>
</dbReference>
<dbReference type="PROSITE" id="PS50931">
    <property type="entry name" value="HTH_LYSR"/>
    <property type="match status" value="1"/>
</dbReference>
<dbReference type="GO" id="GO:0003700">
    <property type="term" value="F:DNA-binding transcription factor activity"/>
    <property type="evidence" value="ECO:0007669"/>
    <property type="project" value="InterPro"/>
</dbReference>
<dbReference type="Gene3D" id="3.40.190.10">
    <property type="entry name" value="Periplasmic binding protein-like II"/>
    <property type="match status" value="2"/>
</dbReference>
<dbReference type="Gene3D" id="1.10.10.10">
    <property type="entry name" value="Winged helix-like DNA-binding domain superfamily/Winged helix DNA-binding domain"/>
    <property type="match status" value="1"/>
</dbReference>
<dbReference type="InterPro" id="IPR000847">
    <property type="entry name" value="LysR_HTH_N"/>
</dbReference>
<keyword evidence="3" id="KW-0238">DNA-binding</keyword>
<dbReference type="Pfam" id="PF00126">
    <property type="entry name" value="HTH_1"/>
    <property type="match status" value="1"/>
</dbReference>
<evidence type="ECO:0000256" key="1">
    <source>
        <dbReference type="ARBA" id="ARBA00009437"/>
    </source>
</evidence>
<name>A0A101CZD4_9RHOB</name>
<keyword evidence="2" id="KW-0805">Transcription regulation</keyword>
<sequence>MKISGSDIHLLTVFDSVVRNNGFSAAQAELGLSQPTISNHITALEKRLGVKLCQRGRRGFLLTEKGRMVHQISQDLLETLDAHSSELAALKSNLVGRLKVAVVDCVATDQNMKLPEAINRLAETAPAIRLELSVERPQNILSGVASGEYHVALGGFDNRINGLEYEDLYEEHHALFCGKAHPLFELPDEEITQEIAYAHPWVHRGYWSRQRQKTFMQVDADRIAHHIEAQLILILSGSYLGLLPVHHAAIYEASGRLRRLPMTNDDFTSKIQMVTRSGHKQKVIAFFCDALRQQYSG</sequence>
<feature type="domain" description="HTH lysR-type" evidence="5">
    <location>
        <begin position="7"/>
        <end position="63"/>
    </location>
</feature>